<dbReference type="SUPFAM" id="SSF49764">
    <property type="entry name" value="HSP20-like chaperones"/>
    <property type="match status" value="1"/>
</dbReference>
<protein>
    <submittedName>
        <fullName evidence="5">Hsp20/alpha crystallin family protein</fullName>
    </submittedName>
</protein>
<dbReference type="GO" id="GO:0042026">
    <property type="term" value="P:protein refolding"/>
    <property type="evidence" value="ECO:0007669"/>
    <property type="project" value="TreeGrafter"/>
</dbReference>
<accession>A0A0D6LZE5</accession>
<dbReference type="PANTHER" id="PTHR45640">
    <property type="entry name" value="HEAT SHOCK PROTEIN HSP-12.2-RELATED"/>
    <property type="match status" value="1"/>
</dbReference>
<dbReference type="Pfam" id="PF00011">
    <property type="entry name" value="HSP20"/>
    <property type="match status" value="1"/>
</dbReference>
<keyword evidence="1" id="KW-0346">Stress response</keyword>
<dbReference type="InterPro" id="IPR002068">
    <property type="entry name" value="A-crystallin/Hsp20_dom"/>
</dbReference>
<evidence type="ECO:0000256" key="3">
    <source>
        <dbReference type="RuleBase" id="RU003616"/>
    </source>
</evidence>
<dbReference type="GO" id="GO:0009408">
    <property type="term" value="P:response to heat"/>
    <property type="evidence" value="ECO:0007669"/>
    <property type="project" value="TreeGrafter"/>
</dbReference>
<feature type="domain" description="SHSP" evidence="4">
    <location>
        <begin position="45"/>
        <end position="151"/>
    </location>
</feature>
<dbReference type="PROSITE" id="PS01031">
    <property type="entry name" value="SHSP"/>
    <property type="match status" value="1"/>
</dbReference>
<evidence type="ECO:0000256" key="1">
    <source>
        <dbReference type="ARBA" id="ARBA00023016"/>
    </source>
</evidence>
<dbReference type="PRINTS" id="PR00299">
    <property type="entry name" value="ACRYSTALLIN"/>
</dbReference>
<dbReference type="EMBL" id="KE124837">
    <property type="protein sequence ID" value="EPB77405.1"/>
    <property type="molecule type" value="Genomic_DNA"/>
</dbReference>
<name>A0A0D6LZE5_9BILA</name>
<evidence type="ECO:0000313" key="6">
    <source>
        <dbReference type="Proteomes" id="UP000054495"/>
    </source>
</evidence>
<keyword evidence="6" id="KW-1185">Reference proteome</keyword>
<dbReference type="InterPro" id="IPR001436">
    <property type="entry name" value="Alpha-crystallin/sHSP_animal"/>
</dbReference>
<dbReference type="InterPro" id="IPR008978">
    <property type="entry name" value="HSP20-like_chaperone"/>
</dbReference>
<dbReference type="AlphaFoldDB" id="A0A0D6LZE5"/>
<reference evidence="5 6" key="1">
    <citation type="submission" date="2013-05" db="EMBL/GenBank/DDBJ databases">
        <title>Draft genome of the parasitic nematode Anyclostoma ceylanicum.</title>
        <authorList>
            <person name="Mitreva M."/>
        </authorList>
    </citation>
    <scope>NUCLEOTIDE SEQUENCE [LARGE SCALE GENOMIC DNA]</scope>
</reference>
<evidence type="ECO:0000313" key="5">
    <source>
        <dbReference type="EMBL" id="EPB77405.1"/>
    </source>
</evidence>
<dbReference type="GO" id="GO:0005634">
    <property type="term" value="C:nucleus"/>
    <property type="evidence" value="ECO:0007669"/>
    <property type="project" value="TreeGrafter"/>
</dbReference>
<dbReference type="GO" id="GO:0005737">
    <property type="term" value="C:cytoplasm"/>
    <property type="evidence" value="ECO:0007669"/>
    <property type="project" value="TreeGrafter"/>
</dbReference>
<gene>
    <name evidence="5" type="ORF">ANCCEY_03473</name>
</gene>
<dbReference type="CDD" id="cd06526">
    <property type="entry name" value="metazoan_ACD"/>
    <property type="match status" value="1"/>
</dbReference>
<dbReference type="GO" id="GO:0051082">
    <property type="term" value="F:unfolded protein binding"/>
    <property type="evidence" value="ECO:0007669"/>
    <property type="project" value="TreeGrafter"/>
</dbReference>
<evidence type="ECO:0000256" key="2">
    <source>
        <dbReference type="PROSITE-ProRule" id="PRU00285"/>
    </source>
</evidence>
<dbReference type="Proteomes" id="UP000054495">
    <property type="component" value="Unassembled WGS sequence"/>
</dbReference>
<dbReference type="PANTHER" id="PTHR45640:SF13">
    <property type="entry name" value="HEAT SHOCK PROTEIN 22-RELATED"/>
    <property type="match status" value="1"/>
</dbReference>
<organism evidence="5 6">
    <name type="scientific">Ancylostoma ceylanicum</name>
    <dbReference type="NCBI Taxonomy" id="53326"/>
    <lineage>
        <taxon>Eukaryota</taxon>
        <taxon>Metazoa</taxon>
        <taxon>Ecdysozoa</taxon>
        <taxon>Nematoda</taxon>
        <taxon>Chromadorea</taxon>
        <taxon>Rhabditida</taxon>
        <taxon>Rhabditina</taxon>
        <taxon>Rhabditomorpha</taxon>
        <taxon>Strongyloidea</taxon>
        <taxon>Ancylostomatidae</taxon>
        <taxon>Ancylostomatinae</taxon>
        <taxon>Ancylostoma</taxon>
    </lineage>
</organism>
<proteinExistence type="inferred from homology"/>
<evidence type="ECO:0000259" key="4">
    <source>
        <dbReference type="PROSITE" id="PS01031"/>
    </source>
</evidence>
<dbReference type="Gene3D" id="2.60.40.790">
    <property type="match status" value="1"/>
</dbReference>
<comment type="similarity">
    <text evidence="2 3">Belongs to the small heat shock protein (HSP20) family.</text>
</comment>
<sequence length="155" mass="18246">MSLWRHRRPGPFDDFFDFDRFDREMFPFSTRRRCIEPYWMDADHSVLHVANQTQEVVNDNKKFAVALDVSQFKPEEISVHLQDRDLIIEGKQEHKDEKGYMQRSFVRKWTLPPDVDLDAVRTQLTDVGHLSVEAPKSGHGVKTREIPIMPAPRKN</sequence>